<comment type="subcellular location">
    <subcellularLocation>
        <location evidence="1">Nucleus</location>
    </subcellularLocation>
</comment>
<dbReference type="KEGG" id="api:107884691"/>
<reference evidence="11" key="2">
    <citation type="submission" date="2022-06" db="UniProtKB">
        <authorList>
            <consortium name="EnsemblMetazoa"/>
        </authorList>
    </citation>
    <scope>IDENTIFICATION</scope>
</reference>
<dbReference type="GO" id="GO:0042393">
    <property type="term" value="F:histone binding"/>
    <property type="evidence" value="ECO:0007669"/>
    <property type="project" value="TreeGrafter"/>
</dbReference>
<dbReference type="InterPro" id="IPR004092">
    <property type="entry name" value="Mbt"/>
</dbReference>
<dbReference type="InterPro" id="IPR050548">
    <property type="entry name" value="PcG_chromatin_remod_factors"/>
</dbReference>
<keyword evidence="3" id="KW-0677">Repeat</keyword>
<evidence type="ECO:0000256" key="3">
    <source>
        <dbReference type="ARBA" id="ARBA00022737"/>
    </source>
</evidence>
<keyword evidence="8" id="KW-0539">Nucleus</keyword>
<evidence type="ECO:0000313" key="11">
    <source>
        <dbReference type="EnsemblMetazoa" id="XP_029345720.1"/>
    </source>
</evidence>
<dbReference type="CDD" id="cd20102">
    <property type="entry name" value="MBT_L3MBTL1-like_rpt2"/>
    <property type="match status" value="1"/>
</dbReference>
<evidence type="ECO:0000313" key="12">
    <source>
        <dbReference type="Proteomes" id="UP000007819"/>
    </source>
</evidence>
<organism evidence="11 12">
    <name type="scientific">Acyrthosiphon pisum</name>
    <name type="common">Pea aphid</name>
    <dbReference type="NCBI Taxonomy" id="7029"/>
    <lineage>
        <taxon>Eukaryota</taxon>
        <taxon>Metazoa</taxon>
        <taxon>Ecdysozoa</taxon>
        <taxon>Arthropoda</taxon>
        <taxon>Hexapoda</taxon>
        <taxon>Insecta</taxon>
        <taxon>Pterygota</taxon>
        <taxon>Neoptera</taxon>
        <taxon>Paraneoptera</taxon>
        <taxon>Hemiptera</taxon>
        <taxon>Sternorrhyncha</taxon>
        <taxon>Aphidomorpha</taxon>
        <taxon>Aphidoidea</taxon>
        <taxon>Aphididae</taxon>
        <taxon>Macrosiphini</taxon>
        <taxon>Acyrthosiphon</taxon>
    </lineage>
</organism>
<evidence type="ECO:0008006" key="13">
    <source>
        <dbReference type="Google" id="ProtNLM"/>
    </source>
</evidence>
<evidence type="ECO:0000256" key="7">
    <source>
        <dbReference type="ARBA" id="ARBA00023163"/>
    </source>
</evidence>
<keyword evidence="2" id="KW-0479">Metal-binding</keyword>
<evidence type="ECO:0000256" key="5">
    <source>
        <dbReference type="ARBA" id="ARBA00022833"/>
    </source>
</evidence>
<keyword evidence="6" id="KW-0805">Transcription regulation</keyword>
<dbReference type="PANTHER" id="PTHR12247">
    <property type="entry name" value="POLYCOMB GROUP PROTEIN"/>
    <property type="match status" value="1"/>
</dbReference>
<evidence type="ECO:0000256" key="4">
    <source>
        <dbReference type="ARBA" id="ARBA00022771"/>
    </source>
</evidence>
<reference evidence="12" key="1">
    <citation type="submission" date="2010-06" db="EMBL/GenBank/DDBJ databases">
        <authorList>
            <person name="Jiang H."/>
            <person name="Abraham K."/>
            <person name="Ali S."/>
            <person name="Alsbrooks S.L."/>
            <person name="Anim B.N."/>
            <person name="Anosike U.S."/>
            <person name="Attaway T."/>
            <person name="Bandaranaike D.P."/>
            <person name="Battles P.K."/>
            <person name="Bell S.N."/>
            <person name="Bell A.V."/>
            <person name="Beltran B."/>
            <person name="Bickham C."/>
            <person name="Bustamante Y."/>
            <person name="Caleb T."/>
            <person name="Canada A."/>
            <person name="Cardenas V."/>
            <person name="Carter K."/>
            <person name="Chacko J."/>
            <person name="Chandrabose M.N."/>
            <person name="Chavez D."/>
            <person name="Chavez A."/>
            <person name="Chen L."/>
            <person name="Chu H.-S."/>
            <person name="Claassen K.J."/>
            <person name="Cockrell R."/>
            <person name="Collins M."/>
            <person name="Cooper J.A."/>
            <person name="Cree A."/>
            <person name="Curry S.M."/>
            <person name="Da Y."/>
            <person name="Dao M.D."/>
            <person name="Das B."/>
            <person name="Davila M.-L."/>
            <person name="Davy-Carroll L."/>
            <person name="Denson S."/>
            <person name="Dinh H."/>
            <person name="Ebong V.E."/>
            <person name="Edwards J.R."/>
            <person name="Egan A."/>
            <person name="El-Daye J."/>
            <person name="Escobedo L."/>
            <person name="Fernandez S."/>
            <person name="Fernando P.R."/>
            <person name="Flagg N."/>
            <person name="Forbes L.D."/>
            <person name="Fowler R.G."/>
            <person name="Fu Q."/>
            <person name="Gabisi R.A."/>
            <person name="Ganer J."/>
            <person name="Garbino Pronczuk A."/>
            <person name="Garcia R.M."/>
            <person name="Garner T."/>
            <person name="Garrett T.E."/>
            <person name="Gonzalez D.A."/>
            <person name="Hamid H."/>
            <person name="Hawkins E.S."/>
            <person name="Hirani K."/>
            <person name="Hogues M.E."/>
            <person name="Hollins B."/>
            <person name="Hsiao C.-H."/>
            <person name="Jabil R."/>
            <person name="James M.L."/>
            <person name="Jhangiani S.N."/>
            <person name="Johnson B."/>
            <person name="Johnson Q."/>
            <person name="Joshi V."/>
            <person name="Kalu J.B."/>
            <person name="Kam C."/>
            <person name="Kashfia A."/>
            <person name="Keebler J."/>
            <person name="Kisamo H."/>
            <person name="Kovar C.L."/>
            <person name="Lago L.A."/>
            <person name="Lai C.-Y."/>
            <person name="Laidlaw J."/>
            <person name="Lara F."/>
            <person name="Le T.-K."/>
            <person name="Lee S.L."/>
            <person name="Legall F.H."/>
            <person name="Lemon S.J."/>
            <person name="Lewis L.R."/>
            <person name="Li B."/>
            <person name="Liu Y."/>
            <person name="Liu Y.-S."/>
            <person name="Lopez J."/>
            <person name="Lozado R.J."/>
            <person name="Lu J."/>
            <person name="Madu R.C."/>
            <person name="Maheshwari M."/>
            <person name="Maheshwari R."/>
            <person name="Malloy K."/>
            <person name="Martinez E."/>
            <person name="Mathew T."/>
            <person name="Mercado I.C."/>
            <person name="Mercado C."/>
            <person name="Meyer B."/>
            <person name="Montgomery K."/>
            <person name="Morgan M.B."/>
            <person name="Munidasa M."/>
            <person name="Nazareth L.V."/>
            <person name="Nelson J."/>
            <person name="Ng B.M."/>
            <person name="Nguyen N.B."/>
            <person name="Nguyen P.Q."/>
            <person name="Nguyen T."/>
            <person name="Obregon M."/>
            <person name="Okwuonu G.O."/>
            <person name="Onwere C.G."/>
            <person name="Orozco G."/>
            <person name="Parra A."/>
            <person name="Patel S."/>
            <person name="Patil S."/>
            <person name="Perez A."/>
            <person name="Perez Y."/>
            <person name="Pham C."/>
            <person name="Primus E.L."/>
            <person name="Pu L.-L."/>
            <person name="Puazo M."/>
            <person name="Qin X."/>
            <person name="Quiroz J.B."/>
            <person name="Reese J."/>
            <person name="Richards S."/>
            <person name="Rives C.M."/>
            <person name="Robberts R."/>
            <person name="Ruiz S.J."/>
            <person name="Ruiz M.J."/>
            <person name="Santibanez J."/>
            <person name="Schneider B.W."/>
            <person name="Sisson I."/>
            <person name="Smith M."/>
            <person name="Sodergren E."/>
            <person name="Song X.-Z."/>
            <person name="Song B.B."/>
            <person name="Summersgill H."/>
            <person name="Thelus R."/>
            <person name="Thornton R.D."/>
            <person name="Trejos Z.Y."/>
            <person name="Usmani K."/>
            <person name="Vattathil S."/>
            <person name="Villasana D."/>
            <person name="Walker D.L."/>
            <person name="Wang S."/>
            <person name="Wang K."/>
            <person name="White C.S."/>
            <person name="Williams A.C."/>
            <person name="Williamson J."/>
            <person name="Wilson K."/>
            <person name="Woghiren I.O."/>
            <person name="Woodworth J.R."/>
            <person name="Worley K.C."/>
            <person name="Wright R.A."/>
            <person name="Wu W."/>
            <person name="Young L."/>
            <person name="Zhang L."/>
            <person name="Zhang J."/>
            <person name="Zhu Y."/>
            <person name="Muzny D.M."/>
            <person name="Weinstock G."/>
            <person name="Gibbs R.A."/>
        </authorList>
    </citation>
    <scope>NUCLEOTIDE SEQUENCE [LARGE SCALE GENOMIC DNA]</scope>
    <source>
        <strain evidence="12">LSR1</strain>
    </source>
</reference>
<evidence type="ECO:0000256" key="6">
    <source>
        <dbReference type="ARBA" id="ARBA00023015"/>
    </source>
</evidence>
<accession>A0A8R2NRE3</accession>
<evidence type="ECO:0000256" key="9">
    <source>
        <dbReference type="PROSITE-ProRule" id="PRU00459"/>
    </source>
</evidence>
<dbReference type="GO" id="GO:0003682">
    <property type="term" value="F:chromatin binding"/>
    <property type="evidence" value="ECO:0007669"/>
    <property type="project" value="TreeGrafter"/>
</dbReference>
<keyword evidence="5" id="KW-0862">Zinc</keyword>
<feature type="region of interest" description="Disordered" evidence="10">
    <location>
        <begin position="523"/>
        <end position="557"/>
    </location>
</feature>
<protein>
    <recommendedName>
        <fullName evidence="13">Lethal(3)malignant brain tumor-like protein 3</fullName>
    </recommendedName>
</protein>
<dbReference type="Proteomes" id="UP000007819">
    <property type="component" value="Chromosome A2"/>
</dbReference>
<dbReference type="OrthoDB" id="8188861at2759"/>
<sequence length="1166" mass="131272">MGSNDNFTEEKIEGSDENIQTLICVEPFEDCDSLLYNGHDVTGETKFPNRTYTLLNESTIVLKNDDVDDSLNDINNSEVINVRNELNMPIPEDQITVSDDLEDDSDSDLEIIEPSTQLNKNIYGANKNSNIFKRQTEQNPLNLKELKIASTADINLPVNLEQNYMISNGIPAGCSSLMSYASSSHGLKSNVQKSNMSSLTGFVKLSSNSESLNQSNSLRLSGETQRSQIIRAFGKSSNKYENIVNDDLEDDSDSDLEIIEPSTQLIKNMYGATKNSNLFKRQTEQNPLNLKKLKMASTANINLPVIIEQNYMISNGIPAGCSSLMSYASSSHGLKSNVQKKNMSSLTGFVQLSSNSESLNQSNSLRLSGETHRSQIIRAFGKSSNKYENTVSDDLEDDSDSDLEIIEPSTQLNKNIYGATKNSNLFKRQTEQNPLKLKELKIASTADINLPVNLEQNYMISNGIPAGCSSLMSYASSSHGLKSNVQKNNMSSLTGFVQLSSSSESLNQSNSLRLSGETHRSQILSAVDKSSNEDKVTLSDKMNRLVSQRGSSDEDDTPKKLISCKYENCGTLVEPELLTDNLYCSLACKNQKQTVTEEEHFIDETSNPTEKTTVDRNHDLTKLKNRINKVKPLLKTSCPEENTYFNEQILSAVDKSSYEDKVTLSDKMNRLVSQRGSSDEDDTPKKLISCKYENCGTLVEPASLTGDLYCSLACKNQKQTVTEEEHFTDETSNPTEKTTVDRNHDLTKLKNRINKEKQLLKTSCPEENTDLNEQIMIEDKDVLKYMTGFQLRSAPLQFFDRPFPAEKNLFVVGEKLEGIDPKYEALFCVMTVSEVCGYRIQLHFDGFGSEYDFWVNADCPDLFHAGWCELNSRILQPPCNYRKVFDWTDYLRECQAVAAPKCNFVSTKNLNSCKNPHKFQIGGKLEALDKLTRTHSEQLIYVATIADILGNRIRIHFDGWPDDFDYWADITSNYIHPIGWCEKNGRTLFPPKYYKAKKGRKPFNWTEYLAETKSEPVPEDAFVRRPLRDFCIGMVIEVFDLVVPKLLRISNVVDVRGDELKIVYDGFDNDHAYWIEDDSPDIHPVGWSSKINHPIELPPASNTLWSCNIHGCKGYGNSSDHLIIDHVGIQDCPYEMDAWKNAVARLSNVPDRLKNHNILTTTTLTR</sequence>
<dbReference type="InterPro" id="IPR002515">
    <property type="entry name" value="Znf_C2H2C"/>
</dbReference>
<evidence type="ECO:0000256" key="10">
    <source>
        <dbReference type="SAM" id="MobiDB-lite"/>
    </source>
</evidence>
<keyword evidence="12" id="KW-1185">Reference proteome</keyword>
<feature type="repeat" description="MBT" evidence="9">
    <location>
        <begin position="780"/>
        <end position="878"/>
    </location>
</feature>
<dbReference type="Gene3D" id="2.30.30.140">
    <property type="match status" value="3"/>
</dbReference>
<feature type="repeat" description="MBT" evidence="9">
    <location>
        <begin position="885"/>
        <end position="991"/>
    </location>
</feature>
<keyword evidence="7" id="KW-0804">Transcription</keyword>
<dbReference type="RefSeq" id="XP_029345720.1">
    <property type="nucleotide sequence ID" value="XM_029489860.1"/>
</dbReference>
<feature type="compositionally biased region" description="Basic and acidic residues" evidence="10">
    <location>
        <begin position="530"/>
        <end position="543"/>
    </location>
</feature>
<dbReference type="GO" id="GO:0008270">
    <property type="term" value="F:zinc ion binding"/>
    <property type="evidence" value="ECO:0007669"/>
    <property type="project" value="UniProtKB-KW"/>
</dbReference>
<dbReference type="PROSITE" id="PS51079">
    <property type="entry name" value="MBT"/>
    <property type="match status" value="3"/>
</dbReference>
<dbReference type="GeneID" id="107884691"/>
<evidence type="ECO:0000256" key="2">
    <source>
        <dbReference type="ARBA" id="ARBA00022723"/>
    </source>
</evidence>
<dbReference type="SUPFAM" id="SSF63748">
    <property type="entry name" value="Tudor/PWWP/MBT"/>
    <property type="match status" value="3"/>
</dbReference>
<name>A0A8R2NRE3_ACYPI</name>
<dbReference type="PANTHER" id="PTHR12247:SF131">
    <property type="entry name" value="LD05287P"/>
    <property type="match status" value="1"/>
</dbReference>
<keyword evidence="4" id="KW-0863">Zinc-finger</keyword>
<dbReference type="PROSITE" id="PS51802">
    <property type="entry name" value="ZF_CCHHC"/>
    <property type="match status" value="1"/>
</dbReference>
<evidence type="ECO:0000256" key="1">
    <source>
        <dbReference type="ARBA" id="ARBA00004123"/>
    </source>
</evidence>
<dbReference type="Pfam" id="PF02820">
    <property type="entry name" value="MBT"/>
    <property type="match status" value="3"/>
</dbReference>
<dbReference type="GO" id="GO:0045892">
    <property type="term" value="P:negative regulation of DNA-templated transcription"/>
    <property type="evidence" value="ECO:0007669"/>
    <property type="project" value="TreeGrafter"/>
</dbReference>
<dbReference type="EnsemblMetazoa" id="XM_029489860.1">
    <property type="protein sequence ID" value="XP_029345720.1"/>
    <property type="gene ID" value="LOC107884691"/>
</dbReference>
<feature type="repeat" description="MBT" evidence="9">
    <location>
        <begin position="1003"/>
        <end position="1098"/>
    </location>
</feature>
<dbReference type="AlphaFoldDB" id="A0A8R2NRE3"/>
<dbReference type="SMART" id="SM00561">
    <property type="entry name" value="MBT"/>
    <property type="match status" value="3"/>
</dbReference>
<proteinExistence type="predicted"/>
<evidence type="ECO:0000256" key="8">
    <source>
        <dbReference type="ARBA" id="ARBA00023242"/>
    </source>
</evidence>
<dbReference type="GO" id="GO:0005634">
    <property type="term" value="C:nucleus"/>
    <property type="evidence" value="ECO:0007669"/>
    <property type="project" value="UniProtKB-SubCell"/>
</dbReference>